<reference evidence="2" key="1">
    <citation type="submission" date="2020-11" db="EMBL/GenBank/DDBJ databases">
        <authorList>
            <person name="Whitehead M."/>
        </authorList>
    </citation>
    <scope>NUCLEOTIDE SEQUENCE</scope>
    <source>
        <strain evidence="2">EGII</strain>
    </source>
</reference>
<evidence type="ECO:0000256" key="1">
    <source>
        <dbReference type="SAM" id="MobiDB-lite"/>
    </source>
</evidence>
<dbReference type="EMBL" id="CAJHJT010000001">
    <property type="protein sequence ID" value="CAD6991906.1"/>
    <property type="molecule type" value="Genomic_DNA"/>
</dbReference>
<dbReference type="Proteomes" id="UP000606786">
    <property type="component" value="Unassembled WGS sequence"/>
</dbReference>
<evidence type="ECO:0000313" key="2">
    <source>
        <dbReference type="EMBL" id="CAD6991906.1"/>
    </source>
</evidence>
<sequence>MDAAKRKEDSAHSERTMGVGHFGSTGRGVTANLEHSSPSYGRGTDMPNKSRTVRANEYENETTFKTENGTGNRDLHNFAH</sequence>
<feature type="compositionally biased region" description="Basic and acidic residues" evidence="1">
    <location>
        <begin position="1"/>
        <end position="15"/>
    </location>
</feature>
<keyword evidence="3" id="KW-1185">Reference proteome</keyword>
<feature type="region of interest" description="Disordered" evidence="1">
    <location>
        <begin position="1"/>
        <end position="80"/>
    </location>
</feature>
<comment type="caution">
    <text evidence="2">The sequence shown here is derived from an EMBL/GenBank/DDBJ whole genome shotgun (WGS) entry which is preliminary data.</text>
</comment>
<name>A0A811U0T8_CERCA</name>
<proteinExistence type="predicted"/>
<accession>A0A811U0T8</accession>
<evidence type="ECO:0000313" key="3">
    <source>
        <dbReference type="Proteomes" id="UP000606786"/>
    </source>
</evidence>
<feature type="compositionally biased region" description="Polar residues" evidence="1">
    <location>
        <begin position="61"/>
        <end position="71"/>
    </location>
</feature>
<protein>
    <submittedName>
        <fullName evidence="2">(Mediterranean fruit fly) hypothetical protein</fullName>
    </submittedName>
</protein>
<dbReference type="AlphaFoldDB" id="A0A811U0T8"/>
<gene>
    <name evidence="2" type="ORF">CCAP1982_LOCUS796</name>
</gene>
<organism evidence="2 3">
    <name type="scientific">Ceratitis capitata</name>
    <name type="common">Mediterranean fruit fly</name>
    <name type="synonym">Tephritis capitata</name>
    <dbReference type="NCBI Taxonomy" id="7213"/>
    <lineage>
        <taxon>Eukaryota</taxon>
        <taxon>Metazoa</taxon>
        <taxon>Ecdysozoa</taxon>
        <taxon>Arthropoda</taxon>
        <taxon>Hexapoda</taxon>
        <taxon>Insecta</taxon>
        <taxon>Pterygota</taxon>
        <taxon>Neoptera</taxon>
        <taxon>Endopterygota</taxon>
        <taxon>Diptera</taxon>
        <taxon>Brachycera</taxon>
        <taxon>Muscomorpha</taxon>
        <taxon>Tephritoidea</taxon>
        <taxon>Tephritidae</taxon>
        <taxon>Ceratitis</taxon>
        <taxon>Ceratitis</taxon>
    </lineage>
</organism>